<comment type="caution">
    <text evidence="2">The sequence shown here is derived from an EMBL/GenBank/DDBJ whole genome shotgun (WGS) entry which is preliminary data.</text>
</comment>
<evidence type="ECO:0000256" key="1">
    <source>
        <dbReference type="SAM" id="MobiDB-lite"/>
    </source>
</evidence>
<dbReference type="PANTHER" id="PTHR33157:SF12">
    <property type="entry name" value="TRANSPOSASE TNP1_EN_SPM-LIKE DOMAIN-CONTAINING PROTEIN"/>
    <property type="match status" value="1"/>
</dbReference>
<gene>
    <name evidence="2" type="ORF">QYE76_071624</name>
</gene>
<dbReference type="AlphaFoldDB" id="A0AAD8SL84"/>
<dbReference type="EMBL" id="JAUUTY010000004">
    <property type="protein sequence ID" value="KAK1653819.1"/>
    <property type="molecule type" value="Genomic_DNA"/>
</dbReference>
<accession>A0AAD8SL84</accession>
<evidence type="ECO:0000313" key="3">
    <source>
        <dbReference type="Proteomes" id="UP001231189"/>
    </source>
</evidence>
<feature type="region of interest" description="Disordered" evidence="1">
    <location>
        <begin position="198"/>
        <end position="258"/>
    </location>
</feature>
<reference evidence="2" key="1">
    <citation type="submission" date="2023-07" db="EMBL/GenBank/DDBJ databases">
        <title>A chromosome-level genome assembly of Lolium multiflorum.</title>
        <authorList>
            <person name="Chen Y."/>
            <person name="Copetti D."/>
            <person name="Kolliker R."/>
            <person name="Studer B."/>
        </authorList>
    </citation>
    <scope>NUCLEOTIDE SEQUENCE</scope>
    <source>
        <strain evidence="2">02402/16</strain>
        <tissue evidence="2">Leaf</tissue>
    </source>
</reference>
<dbReference type="Proteomes" id="UP001231189">
    <property type="component" value="Unassembled WGS sequence"/>
</dbReference>
<feature type="compositionally biased region" description="Low complexity" evidence="1">
    <location>
        <begin position="216"/>
        <end position="241"/>
    </location>
</feature>
<sequence>MKIEDYMSVVPNWANNNKRAAFMELVKNWVGENPDFKAVSDRNKANRGHEGTHKEGQAGLGEMEAWEHMKLVTPGSSEPRPAPAKYFVKDKENKEKYCEEFTKLHPEVEDPMSELIDEVAMMVAGGGHQHGRPAYLAGVSSLRGTSRRSRLSSPPEATAHLEEGYAAAYEEYLEKVQEHGLVKDNYFRWSSNQMAGMGESGNISSDGTPMHPGRCSPGASGAARHASSSPGGSRRGSTSPRTNLRLPGFTSSELRDNS</sequence>
<name>A0AAD8SL84_LOLMU</name>
<protein>
    <submittedName>
        <fullName evidence="2">Uncharacterized protein</fullName>
    </submittedName>
</protein>
<dbReference type="PANTHER" id="PTHR33157">
    <property type="entry name" value="AUTONOMOUS TRANSPOSABLE ELEMENT EN-1 MOSAIC PROTEIN-RELATED"/>
    <property type="match status" value="1"/>
</dbReference>
<keyword evidence="3" id="KW-1185">Reference proteome</keyword>
<dbReference type="GO" id="GO:0032196">
    <property type="term" value="P:transposition"/>
    <property type="evidence" value="ECO:0007669"/>
    <property type="project" value="InterPro"/>
</dbReference>
<proteinExistence type="predicted"/>
<organism evidence="2 3">
    <name type="scientific">Lolium multiflorum</name>
    <name type="common">Italian ryegrass</name>
    <name type="synonym">Lolium perenne subsp. multiflorum</name>
    <dbReference type="NCBI Taxonomy" id="4521"/>
    <lineage>
        <taxon>Eukaryota</taxon>
        <taxon>Viridiplantae</taxon>
        <taxon>Streptophyta</taxon>
        <taxon>Embryophyta</taxon>
        <taxon>Tracheophyta</taxon>
        <taxon>Spermatophyta</taxon>
        <taxon>Magnoliopsida</taxon>
        <taxon>Liliopsida</taxon>
        <taxon>Poales</taxon>
        <taxon>Poaceae</taxon>
        <taxon>BOP clade</taxon>
        <taxon>Pooideae</taxon>
        <taxon>Poodae</taxon>
        <taxon>Poeae</taxon>
        <taxon>Poeae Chloroplast Group 2 (Poeae type)</taxon>
        <taxon>Loliodinae</taxon>
        <taxon>Loliinae</taxon>
        <taxon>Lolium</taxon>
    </lineage>
</organism>
<evidence type="ECO:0000313" key="2">
    <source>
        <dbReference type="EMBL" id="KAK1653819.1"/>
    </source>
</evidence>
<dbReference type="InterPro" id="IPR039266">
    <property type="entry name" value="EN-1/SPM"/>
</dbReference>